<evidence type="ECO:0000259" key="8">
    <source>
        <dbReference type="PROSITE" id="PS50885"/>
    </source>
</evidence>
<dbReference type="PANTHER" id="PTHR32089:SF112">
    <property type="entry name" value="LYSOZYME-LIKE PROTEIN-RELATED"/>
    <property type="match status" value="1"/>
</dbReference>
<name>A0A512PGL1_9CELL</name>
<dbReference type="PRINTS" id="PR00260">
    <property type="entry name" value="CHEMTRNSDUCR"/>
</dbReference>
<dbReference type="PROSITE" id="PS50885">
    <property type="entry name" value="HAMP"/>
    <property type="match status" value="1"/>
</dbReference>
<dbReference type="CDD" id="cd06225">
    <property type="entry name" value="HAMP"/>
    <property type="match status" value="1"/>
</dbReference>
<evidence type="ECO:0000256" key="1">
    <source>
        <dbReference type="ARBA" id="ARBA00022692"/>
    </source>
</evidence>
<dbReference type="GO" id="GO:0007165">
    <property type="term" value="P:signal transduction"/>
    <property type="evidence" value="ECO:0007669"/>
    <property type="project" value="UniProtKB-KW"/>
</dbReference>
<evidence type="ECO:0000256" key="4">
    <source>
        <dbReference type="ARBA" id="ARBA00029447"/>
    </source>
</evidence>
<dbReference type="GO" id="GO:0016020">
    <property type="term" value="C:membrane"/>
    <property type="evidence" value="ECO:0007669"/>
    <property type="project" value="InterPro"/>
</dbReference>
<keyword evidence="2 6" id="KW-1133">Transmembrane helix</keyword>
<dbReference type="InterPro" id="IPR004089">
    <property type="entry name" value="MCPsignal_dom"/>
</dbReference>
<dbReference type="PANTHER" id="PTHR32089">
    <property type="entry name" value="METHYL-ACCEPTING CHEMOTAXIS PROTEIN MCPB"/>
    <property type="match status" value="1"/>
</dbReference>
<keyword evidence="1 6" id="KW-0812">Transmembrane</keyword>
<evidence type="ECO:0000256" key="2">
    <source>
        <dbReference type="ARBA" id="ARBA00022989"/>
    </source>
</evidence>
<comment type="similarity">
    <text evidence="4">Belongs to the methyl-accepting chemotaxis (MCP) protein family.</text>
</comment>
<dbReference type="Pfam" id="PF12729">
    <property type="entry name" value="4HB_MCP_1"/>
    <property type="match status" value="1"/>
</dbReference>
<dbReference type="Proteomes" id="UP000321798">
    <property type="component" value="Unassembled WGS sequence"/>
</dbReference>
<organism evidence="9 10">
    <name type="scientific">Cellulomonas soli</name>
    <dbReference type="NCBI Taxonomy" id="931535"/>
    <lineage>
        <taxon>Bacteria</taxon>
        <taxon>Bacillati</taxon>
        <taxon>Actinomycetota</taxon>
        <taxon>Actinomycetes</taxon>
        <taxon>Micrococcales</taxon>
        <taxon>Cellulomonadaceae</taxon>
        <taxon>Cellulomonas</taxon>
    </lineage>
</organism>
<dbReference type="InterPro" id="IPR004090">
    <property type="entry name" value="Chemotax_Me-accpt_rcpt"/>
</dbReference>
<dbReference type="OrthoDB" id="8667074at2"/>
<dbReference type="Pfam" id="PF00015">
    <property type="entry name" value="MCPsignal"/>
    <property type="match status" value="1"/>
</dbReference>
<dbReference type="Pfam" id="PF00672">
    <property type="entry name" value="HAMP"/>
    <property type="match status" value="1"/>
</dbReference>
<dbReference type="AlphaFoldDB" id="A0A512PGL1"/>
<dbReference type="InterPro" id="IPR003660">
    <property type="entry name" value="HAMP_dom"/>
</dbReference>
<evidence type="ECO:0008006" key="11">
    <source>
        <dbReference type="Google" id="ProtNLM"/>
    </source>
</evidence>
<feature type="domain" description="HAMP" evidence="8">
    <location>
        <begin position="230"/>
        <end position="282"/>
    </location>
</feature>
<proteinExistence type="inferred from homology"/>
<comment type="caution">
    <text evidence="9">The sequence shown here is derived from an EMBL/GenBank/DDBJ whole genome shotgun (WGS) entry which is preliminary data.</text>
</comment>
<keyword evidence="3 5" id="KW-0807">Transducer</keyword>
<protein>
    <recommendedName>
        <fullName evidence="11">Methyl-accepting chemotaxis protein</fullName>
    </recommendedName>
</protein>
<dbReference type="Gene3D" id="1.10.287.950">
    <property type="entry name" value="Methyl-accepting chemotaxis protein"/>
    <property type="match status" value="1"/>
</dbReference>
<sequence length="545" mass="56339">MSTTYAGPTTADASRARSRRVGDWSIRTKILSVVTLLGLVAIGTGVLAVTSLRSLAATTAELAALQSGPVYLRSQIHIKQQGARMTLANLAAVHSEEEKADWLQRQVDNDAGIQEKIDAFAATQWADLPSFQAFVEHWGEWVQVRDDQLTPAALANQETGEYEHLLMDVSIPLTTVFAGDLDTLDQDLIAASGDLAAQAQAQSTRSTVLLAVSLTVALVVVLTLAFVMAGAMRRSVESVRRSLAAMAHGDLTVPAAVRGMDEIGLMARDLTLAQESLRATMADVVGTAQTLASAAGDMSAANAQVAAGAHETSTQAGVVAAAAEQVSRNVQAVAAGAEEMGVSIQEIARNATEAAKVARQATSVAEATNEQVGKLGASSQEIGNVVKVITSIAEQTNLLALNATIEAARAGEAGKGFAVVAGEVKELAQETAKATEDIARRVETIQQDTAGAVAAIGEISEIIAAINDYQLTIASAVEEQTATTDEMSRGVAEAATGSGEIAVNITGVAQAADTSSAVLGQLGTAVSDVAQLSTHLRGQVAVFTF</sequence>
<evidence type="ECO:0000259" key="7">
    <source>
        <dbReference type="PROSITE" id="PS50111"/>
    </source>
</evidence>
<dbReference type="SUPFAM" id="SSF58104">
    <property type="entry name" value="Methyl-accepting chemotaxis protein (MCP) signaling domain"/>
    <property type="match status" value="1"/>
</dbReference>
<evidence type="ECO:0000313" key="10">
    <source>
        <dbReference type="Proteomes" id="UP000321798"/>
    </source>
</evidence>
<dbReference type="GO" id="GO:0004888">
    <property type="term" value="F:transmembrane signaling receptor activity"/>
    <property type="evidence" value="ECO:0007669"/>
    <property type="project" value="InterPro"/>
</dbReference>
<dbReference type="SMART" id="SM00283">
    <property type="entry name" value="MA"/>
    <property type="match status" value="1"/>
</dbReference>
<feature type="transmembrane region" description="Helical" evidence="6">
    <location>
        <begin position="208"/>
        <end position="232"/>
    </location>
</feature>
<keyword evidence="6" id="KW-0472">Membrane</keyword>
<feature type="transmembrane region" description="Helical" evidence="6">
    <location>
        <begin position="30"/>
        <end position="49"/>
    </location>
</feature>
<dbReference type="SMART" id="SM00304">
    <property type="entry name" value="HAMP"/>
    <property type="match status" value="1"/>
</dbReference>
<dbReference type="InterPro" id="IPR024478">
    <property type="entry name" value="HlyB_4HB_MCP"/>
</dbReference>
<evidence type="ECO:0000256" key="3">
    <source>
        <dbReference type="ARBA" id="ARBA00023224"/>
    </source>
</evidence>
<evidence type="ECO:0000256" key="5">
    <source>
        <dbReference type="PROSITE-ProRule" id="PRU00284"/>
    </source>
</evidence>
<dbReference type="EMBL" id="BKAL01000011">
    <property type="protein sequence ID" value="GEP70335.1"/>
    <property type="molecule type" value="Genomic_DNA"/>
</dbReference>
<gene>
    <name evidence="9" type="ORF">CSO01_30500</name>
</gene>
<evidence type="ECO:0000256" key="6">
    <source>
        <dbReference type="SAM" id="Phobius"/>
    </source>
</evidence>
<reference evidence="9 10" key="1">
    <citation type="submission" date="2019-07" db="EMBL/GenBank/DDBJ databases">
        <title>Whole genome shotgun sequence of Cellulomonas soli NBRC 109434.</title>
        <authorList>
            <person name="Hosoyama A."/>
            <person name="Uohara A."/>
            <person name="Ohji S."/>
            <person name="Ichikawa N."/>
        </authorList>
    </citation>
    <scope>NUCLEOTIDE SEQUENCE [LARGE SCALE GENOMIC DNA]</scope>
    <source>
        <strain evidence="9 10">NBRC 109434</strain>
    </source>
</reference>
<keyword evidence="10" id="KW-1185">Reference proteome</keyword>
<dbReference type="PROSITE" id="PS50111">
    <property type="entry name" value="CHEMOTAXIS_TRANSDUC_2"/>
    <property type="match status" value="1"/>
</dbReference>
<feature type="domain" description="Methyl-accepting transducer" evidence="7">
    <location>
        <begin position="287"/>
        <end position="530"/>
    </location>
</feature>
<accession>A0A512PGL1</accession>
<dbReference type="GO" id="GO:0006935">
    <property type="term" value="P:chemotaxis"/>
    <property type="evidence" value="ECO:0007669"/>
    <property type="project" value="InterPro"/>
</dbReference>
<dbReference type="RefSeq" id="WP_146954104.1">
    <property type="nucleotide sequence ID" value="NZ_BAABBJ010000014.1"/>
</dbReference>
<evidence type="ECO:0000313" key="9">
    <source>
        <dbReference type="EMBL" id="GEP70335.1"/>
    </source>
</evidence>